<dbReference type="InterPro" id="IPR052210">
    <property type="entry name" value="LysM1-like"/>
</dbReference>
<dbReference type="Pfam" id="PF01476">
    <property type="entry name" value="LysM"/>
    <property type="match status" value="2"/>
</dbReference>
<feature type="domain" description="LysM" evidence="4">
    <location>
        <begin position="83"/>
        <end position="132"/>
    </location>
</feature>
<dbReference type="AlphaFoldDB" id="A0A8H5C9K9"/>
<evidence type="ECO:0000313" key="6">
    <source>
        <dbReference type="Proteomes" id="UP000541558"/>
    </source>
</evidence>
<dbReference type="PROSITE" id="PS51782">
    <property type="entry name" value="LYSM"/>
    <property type="match status" value="2"/>
</dbReference>
<dbReference type="GO" id="GO:0008061">
    <property type="term" value="F:chitin binding"/>
    <property type="evidence" value="ECO:0007669"/>
    <property type="project" value="UniProtKB-KW"/>
</dbReference>
<gene>
    <name evidence="5" type="ORF">D9611_003063</name>
</gene>
<feature type="chain" id="PRO_5034098025" description="LysM domain-containing protein" evidence="3">
    <location>
        <begin position="21"/>
        <end position="134"/>
    </location>
</feature>
<accession>A0A8H5C9K9</accession>
<name>A0A8H5C9K9_9AGAR</name>
<evidence type="ECO:0000259" key="4">
    <source>
        <dbReference type="PROSITE" id="PS51782"/>
    </source>
</evidence>
<proteinExistence type="predicted"/>
<keyword evidence="3" id="KW-0732">Signal</keyword>
<dbReference type="OrthoDB" id="5985073at2759"/>
<protein>
    <recommendedName>
        <fullName evidence="4">LysM domain-containing protein</fullName>
    </recommendedName>
</protein>
<feature type="domain" description="LysM" evidence="4">
    <location>
        <begin position="30"/>
        <end position="77"/>
    </location>
</feature>
<dbReference type="SUPFAM" id="SSF54106">
    <property type="entry name" value="LysM domain"/>
    <property type="match status" value="2"/>
</dbReference>
<keyword evidence="2" id="KW-0843">Virulence</keyword>
<comment type="caution">
    <text evidence="5">The sequence shown here is derived from an EMBL/GenBank/DDBJ whole genome shotgun (WGS) entry which is preliminary data.</text>
</comment>
<keyword evidence="1" id="KW-0147">Chitin-binding</keyword>
<dbReference type="PANTHER" id="PTHR34997">
    <property type="entry name" value="AM15"/>
    <property type="match status" value="1"/>
</dbReference>
<reference evidence="5 6" key="1">
    <citation type="journal article" date="2020" name="ISME J.">
        <title>Uncovering the hidden diversity of litter-decomposition mechanisms in mushroom-forming fungi.</title>
        <authorList>
            <person name="Floudas D."/>
            <person name="Bentzer J."/>
            <person name="Ahren D."/>
            <person name="Johansson T."/>
            <person name="Persson P."/>
            <person name="Tunlid A."/>
        </authorList>
    </citation>
    <scope>NUCLEOTIDE SEQUENCE [LARGE SCALE GENOMIC DNA]</scope>
    <source>
        <strain evidence="5 6">CBS 175.51</strain>
    </source>
</reference>
<feature type="signal peptide" evidence="3">
    <location>
        <begin position="1"/>
        <end position="20"/>
    </location>
</feature>
<keyword evidence="6" id="KW-1185">Reference proteome</keyword>
<organism evidence="5 6">
    <name type="scientific">Ephemerocybe angulata</name>
    <dbReference type="NCBI Taxonomy" id="980116"/>
    <lineage>
        <taxon>Eukaryota</taxon>
        <taxon>Fungi</taxon>
        <taxon>Dikarya</taxon>
        <taxon>Basidiomycota</taxon>
        <taxon>Agaricomycotina</taxon>
        <taxon>Agaricomycetes</taxon>
        <taxon>Agaricomycetidae</taxon>
        <taxon>Agaricales</taxon>
        <taxon>Agaricineae</taxon>
        <taxon>Psathyrellaceae</taxon>
        <taxon>Ephemerocybe</taxon>
    </lineage>
</organism>
<evidence type="ECO:0000313" key="5">
    <source>
        <dbReference type="EMBL" id="KAF5337051.1"/>
    </source>
</evidence>
<evidence type="ECO:0000256" key="2">
    <source>
        <dbReference type="ARBA" id="ARBA00023026"/>
    </source>
</evidence>
<sequence>MVSAALRLSVLVTAAVSVLAAPAPIPGCLKEYTVQAGDWCDKISQFEGIPTYQLAKVNEGIIDEGCTNIFPGQVICLAKEGLDCHLISQVDHDNTCADIVAATGVTLEKLLQNNPNIDAECTNIYEGEVLCVEP</sequence>
<dbReference type="PANTHER" id="PTHR34997:SF1">
    <property type="entry name" value="PEPTIDOGLYCAN-BINDING LYSIN DOMAIN"/>
    <property type="match status" value="1"/>
</dbReference>
<dbReference type="CDD" id="cd00118">
    <property type="entry name" value="LysM"/>
    <property type="match status" value="1"/>
</dbReference>
<dbReference type="InterPro" id="IPR036779">
    <property type="entry name" value="LysM_dom_sf"/>
</dbReference>
<dbReference type="Gene3D" id="3.10.350.10">
    <property type="entry name" value="LysM domain"/>
    <property type="match status" value="2"/>
</dbReference>
<dbReference type="SMART" id="SM00257">
    <property type="entry name" value="LysM"/>
    <property type="match status" value="2"/>
</dbReference>
<dbReference type="EMBL" id="JAACJK010000057">
    <property type="protein sequence ID" value="KAF5337051.1"/>
    <property type="molecule type" value="Genomic_DNA"/>
</dbReference>
<dbReference type="InterPro" id="IPR018392">
    <property type="entry name" value="LysM"/>
</dbReference>
<dbReference type="Proteomes" id="UP000541558">
    <property type="component" value="Unassembled WGS sequence"/>
</dbReference>
<evidence type="ECO:0000256" key="1">
    <source>
        <dbReference type="ARBA" id="ARBA00022669"/>
    </source>
</evidence>
<evidence type="ECO:0000256" key="3">
    <source>
        <dbReference type="SAM" id="SignalP"/>
    </source>
</evidence>